<evidence type="ECO:0000313" key="2">
    <source>
        <dbReference type="EMBL" id="NYD86594.1"/>
    </source>
</evidence>
<evidence type="ECO:0000313" key="3">
    <source>
        <dbReference type="Proteomes" id="UP000577956"/>
    </source>
</evidence>
<dbReference type="InterPro" id="IPR016024">
    <property type="entry name" value="ARM-type_fold"/>
</dbReference>
<dbReference type="EMBL" id="JACCBK010000001">
    <property type="protein sequence ID" value="NYD86594.1"/>
    <property type="molecule type" value="Genomic_DNA"/>
</dbReference>
<feature type="region of interest" description="Disordered" evidence="1">
    <location>
        <begin position="289"/>
        <end position="311"/>
    </location>
</feature>
<dbReference type="GO" id="GO:0016491">
    <property type="term" value="F:oxidoreductase activity"/>
    <property type="evidence" value="ECO:0007669"/>
    <property type="project" value="TreeGrafter"/>
</dbReference>
<dbReference type="Gene3D" id="1.25.10.10">
    <property type="entry name" value="Leucine-rich Repeat Variant"/>
    <property type="match status" value="2"/>
</dbReference>
<feature type="compositionally biased region" description="Basic and acidic residues" evidence="1">
    <location>
        <begin position="302"/>
        <end position="311"/>
    </location>
</feature>
<dbReference type="AlphaFoldDB" id="A0A7Y9FG24"/>
<dbReference type="PANTHER" id="PTHR12697">
    <property type="entry name" value="PBS LYASE HEAT-LIKE PROTEIN"/>
    <property type="match status" value="1"/>
</dbReference>
<accession>A0A7Y9FG24</accession>
<name>A0A7Y9FG24_9CELL</name>
<sequence length="311" mass="32807">MATWLIEYRTVEHPLVDLLATSTFSVPDMEPEQTFVMTATFSPTGDAQVDDALGALTHLDRDVRQAAALRVGELAHPGAAPELVARLWSEQDPFVRETLTWAITRVRSATPLLLEALASTDPGTRERALHVLSKVADPATLDAILPLTSDADPHVAAKARWALTRLGDPRGVPAVVAHLAAGDDTVRNGVTRDLASFGAVAVPALVAVLASGATDNRRHAAEVLCLMGPGAEGATDALSEALDDPDGTVRVSAAMALLDLGTPAALDALSRDTRTQDPRVREIARRAGLRQTGGRRTAARVLADRRRAAGG</sequence>
<dbReference type="SMART" id="SM00567">
    <property type="entry name" value="EZ_HEAT"/>
    <property type="match status" value="7"/>
</dbReference>
<proteinExistence type="predicted"/>
<reference evidence="2 3" key="1">
    <citation type="submission" date="2020-07" db="EMBL/GenBank/DDBJ databases">
        <title>Sequencing the genomes of 1000 actinobacteria strains.</title>
        <authorList>
            <person name="Klenk H.-P."/>
        </authorList>
    </citation>
    <scope>NUCLEOTIDE SEQUENCE [LARGE SCALE GENOMIC DNA]</scope>
    <source>
        <strain evidence="2 3">DSM 24482</strain>
    </source>
</reference>
<dbReference type="InterPro" id="IPR004155">
    <property type="entry name" value="PBS_lyase_HEAT"/>
</dbReference>
<protein>
    <submittedName>
        <fullName evidence="2">HEAT repeat protein</fullName>
    </submittedName>
</protein>
<dbReference type="InterPro" id="IPR011989">
    <property type="entry name" value="ARM-like"/>
</dbReference>
<dbReference type="Proteomes" id="UP000577956">
    <property type="component" value="Unassembled WGS sequence"/>
</dbReference>
<dbReference type="RefSeq" id="WP_179625355.1">
    <property type="nucleotide sequence ID" value="NZ_BAABFI010000001.1"/>
</dbReference>
<dbReference type="Pfam" id="PF13646">
    <property type="entry name" value="HEAT_2"/>
    <property type="match status" value="3"/>
</dbReference>
<gene>
    <name evidence="2" type="ORF">BKA21_002143</name>
</gene>
<organism evidence="2 3">
    <name type="scientific">Cellulomonas oligotrophica</name>
    <dbReference type="NCBI Taxonomy" id="931536"/>
    <lineage>
        <taxon>Bacteria</taxon>
        <taxon>Bacillati</taxon>
        <taxon>Actinomycetota</taxon>
        <taxon>Actinomycetes</taxon>
        <taxon>Micrococcales</taxon>
        <taxon>Cellulomonadaceae</taxon>
        <taxon>Cellulomonas</taxon>
    </lineage>
</organism>
<dbReference type="PANTHER" id="PTHR12697:SF5">
    <property type="entry name" value="DEOXYHYPUSINE HYDROXYLASE"/>
    <property type="match status" value="1"/>
</dbReference>
<evidence type="ECO:0000256" key="1">
    <source>
        <dbReference type="SAM" id="MobiDB-lite"/>
    </source>
</evidence>
<comment type="caution">
    <text evidence="2">The sequence shown here is derived from an EMBL/GenBank/DDBJ whole genome shotgun (WGS) entry which is preliminary data.</text>
</comment>
<dbReference type="SUPFAM" id="SSF48371">
    <property type="entry name" value="ARM repeat"/>
    <property type="match status" value="1"/>
</dbReference>